<dbReference type="Pfam" id="PF01753">
    <property type="entry name" value="zf-MYND"/>
    <property type="match status" value="1"/>
</dbReference>
<evidence type="ECO:0000313" key="6">
    <source>
        <dbReference type="EMBL" id="KAF1914136.1"/>
    </source>
</evidence>
<dbReference type="SUPFAM" id="SSF144232">
    <property type="entry name" value="HIT/MYND zinc finger-like"/>
    <property type="match status" value="1"/>
</dbReference>
<dbReference type="Gene3D" id="6.10.140.2220">
    <property type="match status" value="1"/>
</dbReference>
<protein>
    <recommendedName>
        <fullName evidence="5">MYND-type domain-containing protein</fullName>
    </recommendedName>
</protein>
<evidence type="ECO:0000256" key="4">
    <source>
        <dbReference type="PROSITE-ProRule" id="PRU00134"/>
    </source>
</evidence>
<proteinExistence type="predicted"/>
<keyword evidence="3" id="KW-0862">Zinc</keyword>
<dbReference type="OrthoDB" id="437457at2759"/>
<dbReference type="GO" id="GO:0008270">
    <property type="term" value="F:zinc ion binding"/>
    <property type="evidence" value="ECO:0007669"/>
    <property type="project" value="UniProtKB-KW"/>
</dbReference>
<dbReference type="GO" id="GO:0000981">
    <property type="term" value="F:DNA-binding transcription factor activity, RNA polymerase II-specific"/>
    <property type="evidence" value="ECO:0007669"/>
    <property type="project" value="TreeGrafter"/>
</dbReference>
<evidence type="ECO:0000256" key="1">
    <source>
        <dbReference type="ARBA" id="ARBA00022723"/>
    </source>
</evidence>
<organism evidence="6 7">
    <name type="scientific">Ampelomyces quisqualis</name>
    <name type="common">Powdery mildew agent</name>
    <dbReference type="NCBI Taxonomy" id="50730"/>
    <lineage>
        <taxon>Eukaryota</taxon>
        <taxon>Fungi</taxon>
        <taxon>Dikarya</taxon>
        <taxon>Ascomycota</taxon>
        <taxon>Pezizomycotina</taxon>
        <taxon>Dothideomycetes</taxon>
        <taxon>Pleosporomycetidae</taxon>
        <taxon>Pleosporales</taxon>
        <taxon>Pleosporineae</taxon>
        <taxon>Phaeosphaeriaceae</taxon>
        <taxon>Ampelomyces</taxon>
    </lineage>
</organism>
<dbReference type="InterPro" id="IPR024119">
    <property type="entry name" value="TF_DEAF-1"/>
</dbReference>
<dbReference type="InterPro" id="IPR002893">
    <property type="entry name" value="Znf_MYND"/>
</dbReference>
<keyword evidence="7" id="KW-1185">Reference proteome</keyword>
<accession>A0A6A5QHG4</accession>
<dbReference type="EMBL" id="ML979137">
    <property type="protein sequence ID" value="KAF1914136.1"/>
    <property type="molecule type" value="Genomic_DNA"/>
</dbReference>
<dbReference type="InterPro" id="IPR046341">
    <property type="entry name" value="SET_dom_sf"/>
</dbReference>
<gene>
    <name evidence="6" type="ORF">BDU57DRAFT_518946</name>
</gene>
<dbReference type="PROSITE" id="PS50865">
    <property type="entry name" value="ZF_MYND_2"/>
    <property type="match status" value="1"/>
</dbReference>
<evidence type="ECO:0000256" key="2">
    <source>
        <dbReference type="ARBA" id="ARBA00022771"/>
    </source>
</evidence>
<dbReference type="PANTHER" id="PTHR10237">
    <property type="entry name" value="DEFORMED EPIDERMAL AUTOREGULATORY FACTOR 1 HOMOLOG SUPPRESSIN"/>
    <property type="match status" value="1"/>
</dbReference>
<dbReference type="Proteomes" id="UP000800096">
    <property type="component" value="Unassembled WGS sequence"/>
</dbReference>
<dbReference type="Gene3D" id="2.170.270.10">
    <property type="entry name" value="SET domain"/>
    <property type="match status" value="1"/>
</dbReference>
<keyword evidence="1" id="KW-0479">Metal-binding</keyword>
<dbReference type="GO" id="GO:0005634">
    <property type="term" value="C:nucleus"/>
    <property type="evidence" value="ECO:0007669"/>
    <property type="project" value="TreeGrafter"/>
</dbReference>
<dbReference type="AlphaFoldDB" id="A0A6A5QHG4"/>
<evidence type="ECO:0000313" key="7">
    <source>
        <dbReference type="Proteomes" id="UP000800096"/>
    </source>
</evidence>
<evidence type="ECO:0000259" key="5">
    <source>
        <dbReference type="PROSITE" id="PS50865"/>
    </source>
</evidence>
<reference evidence="6" key="1">
    <citation type="journal article" date="2020" name="Stud. Mycol.">
        <title>101 Dothideomycetes genomes: a test case for predicting lifestyles and emergence of pathogens.</title>
        <authorList>
            <person name="Haridas S."/>
            <person name="Albert R."/>
            <person name="Binder M."/>
            <person name="Bloem J."/>
            <person name="Labutti K."/>
            <person name="Salamov A."/>
            <person name="Andreopoulos B."/>
            <person name="Baker S."/>
            <person name="Barry K."/>
            <person name="Bills G."/>
            <person name="Bluhm B."/>
            <person name="Cannon C."/>
            <person name="Castanera R."/>
            <person name="Culley D."/>
            <person name="Daum C."/>
            <person name="Ezra D."/>
            <person name="Gonzalez J."/>
            <person name="Henrissat B."/>
            <person name="Kuo A."/>
            <person name="Liang C."/>
            <person name="Lipzen A."/>
            <person name="Lutzoni F."/>
            <person name="Magnuson J."/>
            <person name="Mondo S."/>
            <person name="Nolan M."/>
            <person name="Ohm R."/>
            <person name="Pangilinan J."/>
            <person name="Park H.-J."/>
            <person name="Ramirez L."/>
            <person name="Alfaro M."/>
            <person name="Sun H."/>
            <person name="Tritt A."/>
            <person name="Yoshinaga Y."/>
            <person name="Zwiers L.-H."/>
            <person name="Turgeon B."/>
            <person name="Goodwin S."/>
            <person name="Spatafora J."/>
            <person name="Crous P."/>
            <person name="Grigoriev I."/>
        </authorList>
    </citation>
    <scope>NUCLEOTIDE SEQUENCE</scope>
    <source>
        <strain evidence="6">HMLAC05119</strain>
    </source>
</reference>
<feature type="domain" description="MYND-type" evidence="5">
    <location>
        <begin position="33"/>
        <end position="71"/>
    </location>
</feature>
<name>A0A6A5QHG4_AMPQU</name>
<dbReference type="PANTHER" id="PTHR10237:SF14">
    <property type="entry name" value="MYND-TYPE DOMAIN-CONTAINING PROTEIN"/>
    <property type="match status" value="1"/>
</dbReference>
<evidence type="ECO:0000256" key="3">
    <source>
        <dbReference type="ARBA" id="ARBA00022833"/>
    </source>
</evidence>
<sequence>MSSTAPQDFGYPLVLEDFMPVIQPPTANSPSHCAVCHAVVNQSKKCSGCKNIIYCSKSCQTANWAQHKTLCKAYTNASRPTTQHRRAVLFAAEQARARFIWLRYGSDGTPLDMTAWFPDMAQGDDNDVRTVAFHSRFLPYWIQLSFDGNTSGTRSLDSNAAIQCAFRGPVVAVAYDAEEGLGKPALDADTRLLGPVLDYARLRAEYAGPVFVEQPQERYTEEDWARIRDEAAANQGHI</sequence>
<keyword evidence="2 4" id="KW-0863">Zinc-finger</keyword>